<organism evidence="5 6">
    <name type="scientific">Occultella glacieicola</name>
    <dbReference type="NCBI Taxonomy" id="2518684"/>
    <lineage>
        <taxon>Bacteria</taxon>
        <taxon>Bacillati</taxon>
        <taxon>Actinomycetota</taxon>
        <taxon>Actinomycetes</taxon>
        <taxon>Micrococcales</taxon>
        <taxon>Ruaniaceae</taxon>
        <taxon>Occultella</taxon>
    </lineage>
</organism>
<feature type="domain" description="HTH luxR-type" evidence="4">
    <location>
        <begin position="921"/>
        <end position="986"/>
    </location>
</feature>
<dbReference type="InterPro" id="IPR041664">
    <property type="entry name" value="AAA_16"/>
</dbReference>
<dbReference type="InterPro" id="IPR027417">
    <property type="entry name" value="P-loop_NTPase"/>
</dbReference>
<dbReference type="Gene3D" id="1.10.10.10">
    <property type="entry name" value="Winged helix-like DNA-binding domain superfamily/Winged helix DNA-binding domain"/>
    <property type="match status" value="1"/>
</dbReference>
<feature type="region of interest" description="Disordered" evidence="3">
    <location>
        <begin position="1"/>
        <end position="49"/>
    </location>
</feature>
<dbReference type="Pfam" id="PF13191">
    <property type="entry name" value="AAA_16"/>
    <property type="match status" value="1"/>
</dbReference>
<evidence type="ECO:0000313" key="6">
    <source>
        <dbReference type="Proteomes" id="UP000504882"/>
    </source>
</evidence>
<dbReference type="SUPFAM" id="SSF46894">
    <property type="entry name" value="C-terminal effector domain of the bipartite response regulators"/>
    <property type="match status" value="1"/>
</dbReference>
<dbReference type="PANTHER" id="PTHR16305">
    <property type="entry name" value="TESTICULAR SOLUBLE ADENYLYL CYCLASE"/>
    <property type="match status" value="1"/>
</dbReference>
<dbReference type="Proteomes" id="UP000504882">
    <property type="component" value="Unassembled WGS sequence"/>
</dbReference>
<evidence type="ECO:0000313" key="5">
    <source>
        <dbReference type="EMBL" id="TDE91489.1"/>
    </source>
</evidence>
<dbReference type="PANTHER" id="PTHR16305:SF35">
    <property type="entry name" value="TRANSCRIPTIONAL ACTIVATOR DOMAIN"/>
    <property type="match status" value="1"/>
</dbReference>
<dbReference type="CDD" id="cd06170">
    <property type="entry name" value="LuxR_C_like"/>
    <property type="match status" value="1"/>
</dbReference>
<protein>
    <submittedName>
        <fullName evidence="5">Helix-turn-helix transcriptional regulator</fullName>
    </submittedName>
</protein>
<dbReference type="PROSITE" id="PS50043">
    <property type="entry name" value="HTH_LUXR_2"/>
    <property type="match status" value="1"/>
</dbReference>
<keyword evidence="1" id="KW-0547">Nucleotide-binding</keyword>
<evidence type="ECO:0000256" key="1">
    <source>
        <dbReference type="ARBA" id="ARBA00022741"/>
    </source>
</evidence>
<dbReference type="SMART" id="SM00421">
    <property type="entry name" value="HTH_LUXR"/>
    <property type="match status" value="1"/>
</dbReference>
<dbReference type="Gene3D" id="3.40.50.300">
    <property type="entry name" value="P-loop containing nucleotide triphosphate hydrolases"/>
    <property type="match status" value="1"/>
</dbReference>
<comment type="caution">
    <text evidence="5">The sequence shown here is derived from an EMBL/GenBank/DDBJ whole genome shotgun (WGS) entry which is preliminary data.</text>
</comment>
<feature type="compositionally biased region" description="Gly residues" evidence="3">
    <location>
        <begin position="1"/>
        <end position="10"/>
    </location>
</feature>
<dbReference type="InterPro" id="IPR016032">
    <property type="entry name" value="Sig_transdc_resp-reg_C-effctor"/>
</dbReference>
<accession>A0ABY2E2R2</accession>
<dbReference type="Pfam" id="PF00196">
    <property type="entry name" value="GerE"/>
    <property type="match status" value="1"/>
</dbReference>
<reference evidence="5 6" key="1">
    <citation type="submission" date="2019-03" db="EMBL/GenBank/DDBJ databases">
        <title>Genomic features of bacteria from cold environments.</title>
        <authorList>
            <person name="Shen L."/>
        </authorList>
    </citation>
    <scope>NUCLEOTIDE SEQUENCE [LARGE SCALE GENOMIC DNA]</scope>
    <source>
        <strain evidence="6">T3246-1</strain>
    </source>
</reference>
<dbReference type="SUPFAM" id="SSF52540">
    <property type="entry name" value="P-loop containing nucleoside triphosphate hydrolases"/>
    <property type="match status" value="1"/>
</dbReference>
<gene>
    <name evidence="5" type="ORF">EXU48_15125</name>
</gene>
<evidence type="ECO:0000256" key="3">
    <source>
        <dbReference type="SAM" id="MobiDB-lite"/>
    </source>
</evidence>
<feature type="compositionally biased region" description="Basic and acidic residues" evidence="3">
    <location>
        <begin position="29"/>
        <end position="41"/>
    </location>
</feature>
<dbReference type="InterPro" id="IPR036388">
    <property type="entry name" value="WH-like_DNA-bd_sf"/>
</dbReference>
<sequence length="987" mass="105779">MRRGGQGPGEVGWKLPPPARAGRRTTPPGDRRAEAWPHRSAPEGSRQALHRSDILGATASIRASLEGGRTGTVEQQRSAAPLLGRADDVQLLEHLITGARNGVSAALVLRGEPGIGKTALLRSVTESVPNALLLRVDGFQAESALPYAALQRLGMPLQPFLGALPAHQQEALRVAAGVAEGPAPDRYLVGLGLLSLLAAAGENGPVVCTIDDAHQLDQESLDVLAFVSRRLQAESVVLLFAARDDATIDLSTAGVPTHRLRGLDPRSAVQLLRESTPGTFDPYLAAQIAEQTGGNPLAMLDLTQDFTVQELTDAALAEQPFPIGHHLELHYIRELRSHPPKVQTWLLLAAAEPTGATDLIEGAAERIGLDRESAELAEHSALVVVRRGHVRFRHPLVRSAVYSAFRGPDRRRAHDALAQAATQRGLTDVEALHAAAATTGTDDAVADRLEAAADRAGMRGGLASRAHSLARAAGLTSDDRVRNGRLIAAAESAAGAGAAQFAISLLDGLDERALDAVGRGRAISLRAMLAIFLGDPDGITRAAADLLAAADAFHGVVPELEQRTLIRAFEFALTTEWMMQDISLERLGQRLREGAEVQEGPLAIALRGLSAHILLPYEEAVPAMRAAVEMLQAGDDAALLELGYGVALTMGLWDERGCVELLERTARVARDVGSLRVLDSALWVLSLLELVRGDPIASGRYVQQVRELRHAIGYPGEQVINASYLAWVGAPRPQIEAIAEATLGTGFGGAWTVAMTGLSIRDIAEGHYVDAFERLSPMIERPFLQVTYQQWPEYVEAATRSGHTEAAATVARKLRVHAAVSGTPWIRGIADRCDALLAPDADAEGLFRSAIGWLEQSTAIGDLGRAHLLYGEWLRRMKRRRDAREQLRAALTLFERAGAPAFASRARYELAATGEHAPRTEVSGVDSLTPREATIASMAAARNTNQEISATLFISTNTVDYHLRKVFRKLGVSSRRQLADMLGSADG</sequence>
<evidence type="ECO:0000259" key="4">
    <source>
        <dbReference type="PROSITE" id="PS50043"/>
    </source>
</evidence>
<keyword evidence="6" id="KW-1185">Reference proteome</keyword>
<proteinExistence type="predicted"/>
<dbReference type="EMBL" id="SMNA01000007">
    <property type="protein sequence ID" value="TDE91489.1"/>
    <property type="molecule type" value="Genomic_DNA"/>
</dbReference>
<name>A0ABY2E2R2_9MICO</name>
<keyword evidence="2" id="KW-0067">ATP-binding</keyword>
<dbReference type="InterPro" id="IPR000792">
    <property type="entry name" value="Tscrpt_reg_LuxR_C"/>
</dbReference>
<evidence type="ECO:0000256" key="2">
    <source>
        <dbReference type="ARBA" id="ARBA00022840"/>
    </source>
</evidence>
<dbReference type="PRINTS" id="PR00038">
    <property type="entry name" value="HTHLUXR"/>
</dbReference>